<gene>
    <name evidence="2" type="ORF">DEM25_003750</name>
</gene>
<evidence type="ECO:0000313" key="3">
    <source>
        <dbReference type="Proteomes" id="UP000246132"/>
    </source>
</evidence>
<accession>A0A3A8AM73</accession>
<proteinExistence type="predicted"/>
<dbReference type="SUPFAM" id="SSF52799">
    <property type="entry name" value="(Phosphotyrosine protein) phosphatases II"/>
    <property type="match status" value="1"/>
</dbReference>
<dbReference type="InterPro" id="IPR005939">
    <property type="entry name" value="BLH_phosphatase-like"/>
</dbReference>
<dbReference type="GO" id="GO:0016787">
    <property type="term" value="F:hydrolase activity"/>
    <property type="evidence" value="ECO:0007669"/>
    <property type="project" value="InterPro"/>
</dbReference>
<dbReference type="Gene3D" id="3.90.190.10">
    <property type="entry name" value="Protein tyrosine phosphatase superfamily"/>
    <property type="match status" value="1"/>
</dbReference>
<dbReference type="Pfam" id="PF04273">
    <property type="entry name" value="BLH_phosphatase"/>
    <property type="match status" value="1"/>
</dbReference>
<dbReference type="InterPro" id="IPR029021">
    <property type="entry name" value="Prot-tyrosine_phosphatase-like"/>
</dbReference>
<dbReference type="OrthoDB" id="9805710at2"/>
<name>A0A3A8AM73_9HYPH</name>
<feature type="domain" description="Beta-lactamase hydrolase-like protein phosphatase-like" evidence="1">
    <location>
        <begin position="11"/>
        <end position="115"/>
    </location>
</feature>
<dbReference type="EMBL" id="QFWV02000004">
    <property type="protein sequence ID" value="RKF07003.1"/>
    <property type="molecule type" value="Genomic_DNA"/>
</dbReference>
<evidence type="ECO:0000259" key="1">
    <source>
        <dbReference type="Pfam" id="PF04273"/>
    </source>
</evidence>
<keyword evidence="3" id="KW-1185">Reference proteome</keyword>
<dbReference type="Proteomes" id="UP000246132">
    <property type="component" value="Unassembled WGS sequence"/>
</dbReference>
<dbReference type="RefSeq" id="WP_109769342.1">
    <property type="nucleotide sequence ID" value="NZ_CP159474.1"/>
</dbReference>
<comment type="caution">
    <text evidence="2">The sequence shown here is derived from an EMBL/GenBank/DDBJ whole genome shotgun (WGS) entry which is preliminary data.</text>
</comment>
<dbReference type="NCBIfam" id="TIGR01244">
    <property type="entry name" value="TIGR01244 family sulfur transferase"/>
    <property type="match status" value="1"/>
</dbReference>
<organism evidence="2 3">
    <name type="scientific">Oceaniradius stylonematis</name>
    <dbReference type="NCBI Taxonomy" id="2184161"/>
    <lineage>
        <taxon>Bacteria</taxon>
        <taxon>Pseudomonadati</taxon>
        <taxon>Pseudomonadota</taxon>
        <taxon>Alphaproteobacteria</taxon>
        <taxon>Hyphomicrobiales</taxon>
        <taxon>Ahrensiaceae</taxon>
        <taxon>Oceaniradius</taxon>
    </lineage>
</organism>
<sequence>MPTPDENALYKTINDDFAVAGQLDPEQMPAIAEAGFKAVICNRPDGEAPAEPQFDAISAAAAAAGLEARYIPVSNQVGLTPENVTDMKAALSEMPGPVLAYCRSGARSAKLYEIATG</sequence>
<evidence type="ECO:0000313" key="2">
    <source>
        <dbReference type="EMBL" id="RKF07003.1"/>
    </source>
</evidence>
<reference evidence="2 3" key="1">
    <citation type="journal article" date="2018" name="Int. J. Syst. Bacteriol.">
        <title>Oceaniradius stylonemae gen. nov., sp. nov., isolated from a red alga, Stylonema cornu-cervi.</title>
        <authorList>
            <person name="Jeong S."/>
        </authorList>
    </citation>
    <scope>NUCLEOTIDE SEQUENCE [LARGE SCALE GENOMIC DNA]</scope>
    <source>
        <strain evidence="2 3">StC1</strain>
    </source>
</reference>
<dbReference type="AlphaFoldDB" id="A0A3A8AM73"/>
<protein>
    <submittedName>
        <fullName evidence="2">TIGR01244 family phosphatase</fullName>
    </submittedName>
</protein>